<proteinExistence type="predicted"/>
<feature type="repeat" description="LDL-receptor class B" evidence="1">
    <location>
        <begin position="499"/>
        <end position="541"/>
    </location>
</feature>
<protein>
    <recommendedName>
        <fullName evidence="2">EGF-like domain-containing protein</fullName>
    </recommendedName>
</protein>
<dbReference type="Pfam" id="PF00058">
    <property type="entry name" value="Ldl_recept_b"/>
    <property type="match status" value="5"/>
</dbReference>
<feature type="repeat" description="LDL-receptor class B" evidence="1">
    <location>
        <begin position="264"/>
        <end position="307"/>
    </location>
</feature>
<feature type="repeat" description="LDL-receptor class B" evidence="1">
    <location>
        <begin position="542"/>
        <end position="584"/>
    </location>
</feature>
<feature type="domain" description="EGF-like" evidence="2">
    <location>
        <begin position="401"/>
        <end position="438"/>
    </location>
</feature>
<dbReference type="Gene3D" id="2.120.10.30">
    <property type="entry name" value="TolB, C-terminal domain"/>
    <property type="match status" value="3"/>
</dbReference>
<evidence type="ECO:0000256" key="1">
    <source>
        <dbReference type="PROSITE-ProRule" id="PRU00461"/>
    </source>
</evidence>
<dbReference type="EMBL" id="CALNXK010000103">
    <property type="protein sequence ID" value="CAH3155962.1"/>
    <property type="molecule type" value="Genomic_DNA"/>
</dbReference>
<evidence type="ECO:0000313" key="4">
    <source>
        <dbReference type="Proteomes" id="UP001159405"/>
    </source>
</evidence>
<feature type="repeat" description="LDL-receptor class B" evidence="1">
    <location>
        <begin position="221"/>
        <end position="263"/>
    </location>
</feature>
<dbReference type="InterPro" id="IPR011042">
    <property type="entry name" value="6-blade_b-propeller_TolB-like"/>
</dbReference>
<dbReference type="PROSITE" id="PS51120">
    <property type="entry name" value="LDLRB"/>
    <property type="match status" value="6"/>
</dbReference>
<comment type="caution">
    <text evidence="3">The sequence shown here is derived from an EMBL/GenBank/DDBJ whole genome shotgun (WGS) entry which is preliminary data.</text>
</comment>
<evidence type="ECO:0000313" key="3">
    <source>
        <dbReference type="EMBL" id="CAH3155962.1"/>
    </source>
</evidence>
<organism evidence="3 4">
    <name type="scientific">Porites lobata</name>
    <dbReference type="NCBI Taxonomy" id="104759"/>
    <lineage>
        <taxon>Eukaryota</taxon>
        <taxon>Metazoa</taxon>
        <taxon>Cnidaria</taxon>
        <taxon>Anthozoa</taxon>
        <taxon>Hexacorallia</taxon>
        <taxon>Scleractinia</taxon>
        <taxon>Fungiina</taxon>
        <taxon>Poritidae</taxon>
        <taxon>Porites</taxon>
    </lineage>
</organism>
<evidence type="ECO:0000259" key="2">
    <source>
        <dbReference type="SMART" id="SM00181"/>
    </source>
</evidence>
<feature type="repeat" description="LDL-receptor class B" evidence="1">
    <location>
        <begin position="178"/>
        <end position="220"/>
    </location>
</feature>
<dbReference type="SUPFAM" id="SSF63825">
    <property type="entry name" value="YWTD domain"/>
    <property type="match status" value="3"/>
</dbReference>
<sequence length="588" mass="65713">KNRLYWVDARFDKLEYLHLSTNIRVTLISSSATLPHPFGLTLLGDYLYWTDWRNYAVYRANKNSADVSVFVTGIGKPMDIHGYNLITDQCNYNNGGCSQLCLLTPSGRACTCLEGLILDDDGRTCKAFPEPSEFLLFADASYGKIMKVSLHAPGSLTALPLSSSIKRPVAIGYDVLEDRVYWTDVTRKTISRSFMNGSMFEVLFRQNVQIPDGLAVDIVGRNLYWTDTGSDKLEVSKLDGSYRRALITSGLGQPRDIILDVSKGIMYWTDWGYHPKIERADMSGKQRVALVNSRLSWPNGLTLDTDKNRLYWVDARFDKLEYLHLSTNIRVTFISSSATLPHPFGLTLVGDYLYWTDWRNYAVYRANKNNADVSVFVTGIGKPMDLHGYNLSEETTPVTDQCKYNNGGCSQLCLLTPSGRACTCSEGLILDDDGRTCKGMMNYDQGGITFPPSEFLLFADASYGKIKKVSPHVPGSLTALPLSSSIKRPVAIGYDVLEDRVYWTDVTRKTISRSFMNGSMFEVLFRQNVQIPDGLAVDIVGRNLYWTDTGSDKLEVSKLDGSYRRALITSGLGEPRDIILDVSKGSVL</sequence>
<feature type="non-terminal residue" evidence="3">
    <location>
        <position position="1"/>
    </location>
</feature>
<dbReference type="InterPro" id="IPR000033">
    <property type="entry name" value="LDLR_classB_rpt"/>
</dbReference>
<dbReference type="SMART" id="SM00135">
    <property type="entry name" value="LY"/>
    <property type="match status" value="8"/>
</dbReference>
<feature type="domain" description="EGF-like" evidence="2">
    <location>
        <begin position="89"/>
        <end position="126"/>
    </location>
</feature>
<dbReference type="PANTHER" id="PTHR46513">
    <property type="entry name" value="VITELLOGENIN RECEPTOR-LIKE PROTEIN-RELATED-RELATED"/>
    <property type="match status" value="1"/>
</dbReference>
<keyword evidence="4" id="KW-1185">Reference proteome</keyword>
<name>A0ABN8Q2M3_9CNID</name>
<accession>A0ABN8Q2M3</accession>
<gene>
    <name evidence="3" type="ORF">PLOB_00001703</name>
</gene>
<dbReference type="InterPro" id="IPR000742">
    <property type="entry name" value="EGF"/>
</dbReference>
<dbReference type="Pfam" id="PF14670">
    <property type="entry name" value="FXa_inhibition"/>
    <property type="match status" value="2"/>
</dbReference>
<dbReference type="SUPFAM" id="SSF57196">
    <property type="entry name" value="EGF/Laminin"/>
    <property type="match status" value="2"/>
</dbReference>
<reference evidence="3 4" key="1">
    <citation type="submission" date="2022-05" db="EMBL/GenBank/DDBJ databases">
        <authorList>
            <consortium name="Genoscope - CEA"/>
            <person name="William W."/>
        </authorList>
    </citation>
    <scope>NUCLEOTIDE SEQUENCE [LARGE SCALE GENOMIC DNA]</scope>
</reference>
<dbReference type="SMART" id="SM00181">
    <property type="entry name" value="EGF"/>
    <property type="match status" value="2"/>
</dbReference>
<dbReference type="Proteomes" id="UP001159405">
    <property type="component" value="Unassembled WGS sequence"/>
</dbReference>
<dbReference type="InterPro" id="IPR050778">
    <property type="entry name" value="Cueball_EGF_LRP_Nidogen"/>
</dbReference>
<feature type="repeat" description="LDL-receptor class B" evidence="1">
    <location>
        <begin position="2"/>
        <end position="46"/>
    </location>
</feature>